<dbReference type="SUPFAM" id="SSF53335">
    <property type="entry name" value="S-adenosyl-L-methionine-dependent methyltransferases"/>
    <property type="match status" value="1"/>
</dbReference>
<dbReference type="GO" id="GO:0032259">
    <property type="term" value="P:methylation"/>
    <property type="evidence" value="ECO:0007669"/>
    <property type="project" value="UniProtKB-KW"/>
</dbReference>
<dbReference type="RefSeq" id="WP_138075363.1">
    <property type="nucleotide sequence ID" value="NZ_VAJM01000001.1"/>
</dbReference>
<evidence type="ECO:0000313" key="3">
    <source>
        <dbReference type="EMBL" id="TLM97120.1"/>
    </source>
</evidence>
<dbReference type="OrthoDB" id="9815644at2"/>
<accession>A0A5R8WX54</accession>
<dbReference type="Pfam" id="PF08421">
    <property type="entry name" value="Methyltransf_13"/>
    <property type="match status" value="1"/>
</dbReference>
<dbReference type="InterPro" id="IPR013691">
    <property type="entry name" value="MeTrfase_14"/>
</dbReference>
<sequence>MNCRHCGTELTHVFADLGHCPPSNSMLSATQLEEPEQHYPLKTYVCDNCWLVQIGEVKKAVEIFGEEYTYFSSYSTSWLDHARRYVDMMMARFGYTEDSLVMEAASNDGYLLQYFHQHGVPVLGIDPTANTARIAAGRGVRTLVDFFTTRLARELAADGQKADLLICNNVLAHVPDMNDFVGGMQLVLKPGGVATLEFPHLLNLVDDCQFDTIYHEHFSYLSLNTVARVFAAQGLTVFDVQELPTHGGSLRVFARHSADRSKPVTDAVRELLARERAAGMLTLEYYQDFQPRLDTVRAEFLEFLLEQRRAGKKVVGYGAAAKGNTLLNYCGIQGTDLMPIVVDASPYKQGKYLPGSHIPVLSPEAIREEKPDFVVILPWNISAEVADNLSYIRTWGGQFVTAIPSLHIFSEGHASRARTAPVC</sequence>
<dbReference type="InterPro" id="IPR038576">
    <property type="entry name" value="Methyltransf_Zn-bd_dom_put_sf"/>
</dbReference>
<evidence type="ECO:0000313" key="4">
    <source>
        <dbReference type="Proteomes" id="UP000305517"/>
    </source>
</evidence>
<keyword evidence="4" id="KW-1185">Reference proteome</keyword>
<proteinExistence type="predicted"/>
<dbReference type="CDD" id="cd02440">
    <property type="entry name" value="AdoMet_MTases"/>
    <property type="match status" value="1"/>
</dbReference>
<dbReference type="Gene3D" id="6.20.50.110">
    <property type="entry name" value="Methyltransferase, zinc-binding domain"/>
    <property type="match status" value="1"/>
</dbReference>
<gene>
    <name evidence="3" type="ORF">FDY95_03770</name>
</gene>
<dbReference type="Pfam" id="PF08484">
    <property type="entry name" value="Methyltransf_14"/>
    <property type="match status" value="1"/>
</dbReference>
<keyword evidence="3" id="KW-0808">Transferase</keyword>
<feature type="domain" description="C-methyltransferase" evidence="2">
    <location>
        <begin position="244"/>
        <end position="404"/>
    </location>
</feature>
<reference evidence="3 4" key="1">
    <citation type="submission" date="2019-05" db="EMBL/GenBank/DDBJ databases">
        <title>Hymenobacter edaphi sp. nov., isolated from abandoned arsenic-contaminated farmland soil.</title>
        <authorList>
            <person name="Nie L."/>
        </authorList>
    </citation>
    <scope>NUCLEOTIDE SEQUENCE [LARGE SCALE GENOMIC DNA]</scope>
    <source>
        <strain evidence="3 4">1-3-3-8</strain>
    </source>
</reference>
<dbReference type="Pfam" id="PF13489">
    <property type="entry name" value="Methyltransf_23"/>
    <property type="match status" value="1"/>
</dbReference>
<feature type="domain" description="Methyltransferase putative zinc binding" evidence="1">
    <location>
        <begin position="3"/>
        <end position="64"/>
    </location>
</feature>
<organism evidence="3 4">
    <name type="scientific">Hymenobacter jeollabukensis</name>
    <dbReference type="NCBI Taxonomy" id="2025313"/>
    <lineage>
        <taxon>Bacteria</taxon>
        <taxon>Pseudomonadati</taxon>
        <taxon>Bacteroidota</taxon>
        <taxon>Cytophagia</taxon>
        <taxon>Cytophagales</taxon>
        <taxon>Hymenobacteraceae</taxon>
        <taxon>Hymenobacter</taxon>
    </lineage>
</organism>
<evidence type="ECO:0000259" key="1">
    <source>
        <dbReference type="Pfam" id="PF08421"/>
    </source>
</evidence>
<dbReference type="EMBL" id="VAJM01000001">
    <property type="protein sequence ID" value="TLM97120.1"/>
    <property type="molecule type" value="Genomic_DNA"/>
</dbReference>
<dbReference type="InterPro" id="IPR029063">
    <property type="entry name" value="SAM-dependent_MTases_sf"/>
</dbReference>
<dbReference type="AlphaFoldDB" id="A0A5R8WX54"/>
<dbReference type="Gene3D" id="3.40.50.150">
    <property type="entry name" value="Vaccinia Virus protein VP39"/>
    <property type="match status" value="1"/>
</dbReference>
<dbReference type="PANTHER" id="PTHR43861">
    <property type="entry name" value="TRANS-ACONITATE 2-METHYLTRANSFERASE-RELATED"/>
    <property type="match status" value="1"/>
</dbReference>
<dbReference type="PANTHER" id="PTHR43861:SF5">
    <property type="entry name" value="BLL5978 PROTEIN"/>
    <property type="match status" value="1"/>
</dbReference>
<name>A0A5R8WX54_9BACT</name>
<dbReference type="Proteomes" id="UP000305517">
    <property type="component" value="Unassembled WGS sequence"/>
</dbReference>
<protein>
    <submittedName>
        <fullName evidence="3">Class I SAM-dependent methyltransferase</fullName>
    </submittedName>
</protein>
<comment type="caution">
    <text evidence="3">The sequence shown here is derived from an EMBL/GenBank/DDBJ whole genome shotgun (WGS) entry which is preliminary data.</text>
</comment>
<dbReference type="GO" id="GO:0008168">
    <property type="term" value="F:methyltransferase activity"/>
    <property type="evidence" value="ECO:0007669"/>
    <property type="project" value="UniProtKB-KW"/>
</dbReference>
<dbReference type="InterPro" id="IPR013630">
    <property type="entry name" value="Methyltransf_Zn-bd_dom_put"/>
</dbReference>
<evidence type="ECO:0000259" key="2">
    <source>
        <dbReference type="Pfam" id="PF08484"/>
    </source>
</evidence>
<dbReference type="Gene3D" id="3.40.50.720">
    <property type="entry name" value="NAD(P)-binding Rossmann-like Domain"/>
    <property type="match status" value="1"/>
</dbReference>
<dbReference type="Gene3D" id="6.10.250.3100">
    <property type="match status" value="1"/>
</dbReference>
<keyword evidence="3" id="KW-0489">Methyltransferase</keyword>